<dbReference type="AlphaFoldDB" id="A0A6S6SCA4"/>
<dbReference type="InterPro" id="IPR051478">
    <property type="entry name" value="Beta-lactamase-like_AB/R"/>
</dbReference>
<proteinExistence type="inferred from homology"/>
<gene>
    <name evidence="3" type="ORF">HELGO_WM32420</name>
</gene>
<dbReference type="GO" id="GO:0008800">
    <property type="term" value="F:beta-lactamase activity"/>
    <property type="evidence" value="ECO:0007669"/>
    <property type="project" value="UniProtKB-EC"/>
</dbReference>
<evidence type="ECO:0000259" key="2">
    <source>
        <dbReference type="Pfam" id="PF00144"/>
    </source>
</evidence>
<sequence length="356" mass="39499">MKQLIPFLVALFTLQTSTAQTPAELVQEYGKAFPKQTELAIAVIEGDKVSYYGFIKKDSSFEAKKNASAIFEIGSITKVFTSTLLAHQVVNKKMKLDQLVKKHLPFKLKGNPKITLKSLSNHTSGLPRLPDNLFPMMVNNPDNPYKGYDVAKLKEYCTKQLSLQSAVGERSDYSNLGAGLLGYAIAQKTKKSYETLLQEFIFIPLEMHQSTTNRSLVEGKLVRGLSPDGQITSNWDLEALAPAGNILSSVDDLSKFILANFDTKNPVYQLQQSKTMSLHTNMDVALAWHIITTKTGKKLHWHNGGTGGYTASMAMDVDHKKGLVLLSNVSAFHPKTGNIDALVFKWMETLEKPTEE</sequence>
<feature type="domain" description="Beta-lactamase-related" evidence="2">
    <location>
        <begin position="39"/>
        <end position="332"/>
    </location>
</feature>
<dbReference type="InterPro" id="IPR012338">
    <property type="entry name" value="Beta-lactam/transpept-like"/>
</dbReference>
<protein>
    <submittedName>
        <fullName evidence="3">Beta-lactamase (EC)</fullName>
        <ecNumber evidence="3">3.5.2.6</ecNumber>
    </submittedName>
</protein>
<dbReference type="EC" id="3.5.2.6" evidence="3"/>
<dbReference type="PANTHER" id="PTHR22935:SF95">
    <property type="entry name" value="BETA-LACTAMASE-LIKE 1-RELATED"/>
    <property type="match status" value="1"/>
</dbReference>
<evidence type="ECO:0000313" key="3">
    <source>
        <dbReference type="EMBL" id="CAA6802674.1"/>
    </source>
</evidence>
<name>A0A6S6SCA4_9BACT</name>
<comment type="similarity">
    <text evidence="1">Belongs to the beta-lactamase family.</text>
</comment>
<keyword evidence="3" id="KW-0378">Hydrolase</keyword>
<dbReference type="Gene3D" id="3.40.710.10">
    <property type="entry name" value="DD-peptidase/beta-lactamase superfamily"/>
    <property type="match status" value="1"/>
</dbReference>
<evidence type="ECO:0000256" key="1">
    <source>
        <dbReference type="ARBA" id="ARBA00038473"/>
    </source>
</evidence>
<accession>A0A6S6SCA4</accession>
<reference evidence="3" key="1">
    <citation type="submission" date="2020-01" db="EMBL/GenBank/DDBJ databases">
        <authorList>
            <person name="Meier V. D."/>
            <person name="Meier V D."/>
        </authorList>
    </citation>
    <scope>NUCLEOTIDE SEQUENCE</scope>
    <source>
        <strain evidence="3">HLG_WM_MAG_10</strain>
    </source>
</reference>
<organism evidence="3">
    <name type="scientific">uncultured Aureispira sp</name>
    <dbReference type="NCBI Taxonomy" id="1331704"/>
    <lineage>
        <taxon>Bacteria</taxon>
        <taxon>Pseudomonadati</taxon>
        <taxon>Bacteroidota</taxon>
        <taxon>Saprospiria</taxon>
        <taxon>Saprospirales</taxon>
        <taxon>Saprospiraceae</taxon>
        <taxon>Aureispira</taxon>
        <taxon>environmental samples</taxon>
    </lineage>
</organism>
<dbReference type="Pfam" id="PF00144">
    <property type="entry name" value="Beta-lactamase"/>
    <property type="match status" value="1"/>
</dbReference>
<dbReference type="PANTHER" id="PTHR22935">
    <property type="entry name" value="PENICILLIN-BINDING PROTEIN"/>
    <property type="match status" value="1"/>
</dbReference>
<dbReference type="InterPro" id="IPR001466">
    <property type="entry name" value="Beta-lactam-related"/>
</dbReference>
<dbReference type="EMBL" id="CACVAQ010000079">
    <property type="protein sequence ID" value="CAA6802674.1"/>
    <property type="molecule type" value="Genomic_DNA"/>
</dbReference>
<dbReference type="SUPFAM" id="SSF56601">
    <property type="entry name" value="beta-lactamase/transpeptidase-like"/>
    <property type="match status" value="1"/>
</dbReference>